<dbReference type="PANTHER" id="PTHR33836">
    <property type="entry name" value="LOW-TEMPERATURE-INDUCED 65 KDA PROTEIN-RELATED"/>
    <property type="match status" value="1"/>
</dbReference>
<proteinExistence type="predicted"/>
<gene>
    <name evidence="3" type="ORF">GLYMA_15G035500</name>
</gene>
<reference evidence="4" key="2">
    <citation type="submission" date="2018-02" db="UniProtKB">
        <authorList>
            <consortium name="EnsemblPlants"/>
        </authorList>
    </citation>
    <scope>IDENTIFICATION</scope>
    <source>
        <strain evidence="4">Williams 82</strain>
    </source>
</reference>
<evidence type="ECO:0000313" key="3">
    <source>
        <dbReference type="EMBL" id="KRH10218.1"/>
    </source>
</evidence>
<keyword evidence="5" id="KW-1185">Reference proteome</keyword>
<feature type="compositionally biased region" description="Polar residues" evidence="1">
    <location>
        <begin position="10"/>
        <end position="19"/>
    </location>
</feature>
<dbReference type="InterPro" id="IPR037491">
    <property type="entry name" value="LTI78/LTI65"/>
</dbReference>
<evidence type="ECO:0000259" key="2">
    <source>
        <dbReference type="Pfam" id="PF23403"/>
    </source>
</evidence>
<feature type="compositionally biased region" description="Polar residues" evidence="1">
    <location>
        <begin position="322"/>
        <end position="342"/>
    </location>
</feature>
<feature type="region of interest" description="Disordered" evidence="1">
    <location>
        <begin position="93"/>
        <end position="117"/>
    </location>
</feature>
<feature type="region of interest" description="Disordered" evidence="1">
    <location>
        <begin position="162"/>
        <end position="186"/>
    </location>
</feature>
<dbReference type="Proteomes" id="UP000008827">
    <property type="component" value="Chromosome 15"/>
</dbReference>
<dbReference type="AlphaFoldDB" id="A0A0R0FVM2"/>
<dbReference type="OrthoDB" id="670168at2759"/>
<feature type="region of interest" description="Disordered" evidence="1">
    <location>
        <begin position="268"/>
        <end position="394"/>
    </location>
</feature>
<reference evidence="3" key="3">
    <citation type="submission" date="2018-07" db="EMBL/GenBank/DDBJ databases">
        <title>WGS assembly of Glycine max.</title>
        <authorList>
            <person name="Schmutz J."/>
            <person name="Cannon S."/>
            <person name="Schlueter J."/>
            <person name="Ma J."/>
            <person name="Mitros T."/>
            <person name="Nelson W."/>
            <person name="Hyten D."/>
            <person name="Song Q."/>
            <person name="Thelen J."/>
            <person name="Cheng J."/>
            <person name="Xu D."/>
            <person name="Hellsten U."/>
            <person name="May G."/>
            <person name="Yu Y."/>
            <person name="Sakurai T."/>
            <person name="Umezawa T."/>
            <person name="Bhattacharyya M."/>
            <person name="Sandhu D."/>
            <person name="Valliyodan B."/>
            <person name="Lindquist E."/>
            <person name="Peto M."/>
            <person name="Grant D."/>
            <person name="Shu S."/>
            <person name="Goodstein D."/>
            <person name="Barry K."/>
            <person name="Futrell-Griggs M."/>
            <person name="Abernathy B."/>
            <person name="Du J."/>
            <person name="Tian Z."/>
            <person name="Zhu L."/>
            <person name="Gill N."/>
            <person name="Joshi T."/>
            <person name="Libault M."/>
            <person name="Sethuraman A."/>
            <person name="Zhang X."/>
            <person name="Shinozaki K."/>
            <person name="Nguyen H."/>
            <person name="Wing R."/>
            <person name="Cregan P."/>
            <person name="Specht J."/>
            <person name="Grimwood J."/>
            <person name="Rokhsar D."/>
            <person name="Stacey G."/>
            <person name="Shoemaker R."/>
            <person name="Jackson S."/>
        </authorList>
    </citation>
    <scope>NUCLEOTIDE SEQUENCE</scope>
    <source>
        <tissue evidence="3">Callus</tissue>
    </source>
</reference>
<dbReference type="EMBL" id="CM000848">
    <property type="protein sequence ID" value="KRH10218.1"/>
    <property type="molecule type" value="Genomic_DNA"/>
</dbReference>
<feature type="region of interest" description="Disordered" evidence="1">
    <location>
        <begin position="222"/>
        <end position="249"/>
    </location>
</feature>
<dbReference type="GO" id="GO:0009737">
    <property type="term" value="P:response to abscisic acid"/>
    <property type="evidence" value="ECO:0007669"/>
    <property type="project" value="InterPro"/>
</dbReference>
<dbReference type="Pfam" id="PF23403">
    <property type="entry name" value="LTI65_LTI78_N"/>
    <property type="match status" value="1"/>
</dbReference>
<protein>
    <recommendedName>
        <fullName evidence="2">LTI65/LTI78 N-terminal domain-containing protein</fullName>
    </recommendedName>
</protein>
<reference evidence="3 4" key="1">
    <citation type="journal article" date="2010" name="Nature">
        <title>Genome sequence of the palaeopolyploid soybean.</title>
        <authorList>
            <person name="Schmutz J."/>
            <person name="Cannon S.B."/>
            <person name="Schlueter J."/>
            <person name="Ma J."/>
            <person name="Mitros T."/>
            <person name="Nelson W."/>
            <person name="Hyten D.L."/>
            <person name="Song Q."/>
            <person name="Thelen J.J."/>
            <person name="Cheng J."/>
            <person name="Xu D."/>
            <person name="Hellsten U."/>
            <person name="May G.D."/>
            <person name="Yu Y."/>
            <person name="Sakurai T."/>
            <person name="Umezawa T."/>
            <person name="Bhattacharyya M.K."/>
            <person name="Sandhu D."/>
            <person name="Valliyodan B."/>
            <person name="Lindquist E."/>
            <person name="Peto M."/>
            <person name="Grant D."/>
            <person name="Shu S."/>
            <person name="Goodstein D."/>
            <person name="Barry K."/>
            <person name="Futrell-Griggs M."/>
            <person name="Abernathy B."/>
            <person name="Du J."/>
            <person name="Tian Z."/>
            <person name="Zhu L."/>
            <person name="Gill N."/>
            <person name="Joshi T."/>
            <person name="Libault M."/>
            <person name="Sethuraman A."/>
            <person name="Zhang X.-C."/>
            <person name="Shinozaki K."/>
            <person name="Nguyen H.T."/>
            <person name="Wing R.A."/>
            <person name="Cregan P."/>
            <person name="Specht J."/>
            <person name="Grimwood J."/>
            <person name="Rokhsar D."/>
            <person name="Stacey G."/>
            <person name="Shoemaker R.C."/>
            <person name="Jackson S.A."/>
        </authorList>
    </citation>
    <scope>NUCLEOTIDE SEQUENCE [LARGE SCALE GENOMIC DNA]</scope>
    <source>
        <strain evidence="4">cv. Williams 82</strain>
        <tissue evidence="3">Callus</tissue>
    </source>
</reference>
<feature type="domain" description="LTI65/LTI78 N-terminal" evidence="2">
    <location>
        <begin position="70"/>
        <end position="128"/>
    </location>
</feature>
<name>A0A0R0FVM2_SOYBN</name>
<organism evidence="3">
    <name type="scientific">Glycine max</name>
    <name type="common">Soybean</name>
    <name type="synonym">Glycine hispida</name>
    <dbReference type="NCBI Taxonomy" id="3847"/>
    <lineage>
        <taxon>Eukaryota</taxon>
        <taxon>Viridiplantae</taxon>
        <taxon>Streptophyta</taxon>
        <taxon>Embryophyta</taxon>
        <taxon>Tracheophyta</taxon>
        <taxon>Spermatophyta</taxon>
        <taxon>Magnoliopsida</taxon>
        <taxon>eudicotyledons</taxon>
        <taxon>Gunneridae</taxon>
        <taxon>Pentapetalae</taxon>
        <taxon>rosids</taxon>
        <taxon>fabids</taxon>
        <taxon>Fabales</taxon>
        <taxon>Fabaceae</taxon>
        <taxon>Papilionoideae</taxon>
        <taxon>50 kb inversion clade</taxon>
        <taxon>NPAAA clade</taxon>
        <taxon>indigoferoid/millettioid clade</taxon>
        <taxon>Phaseoleae</taxon>
        <taxon>Glycine</taxon>
        <taxon>Glycine subgen. Soja</taxon>
    </lineage>
</organism>
<feature type="compositionally biased region" description="Polar residues" evidence="1">
    <location>
        <begin position="293"/>
        <end position="302"/>
    </location>
</feature>
<evidence type="ECO:0000313" key="4">
    <source>
        <dbReference type="EnsemblPlants" id="KRH10218"/>
    </source>
</evidence>
<feature type="compositionally biased region" description="Low complexity" evidence="1">
    <location>
        <begin position="39"/>
        <end position="53"/>
    </location>
</feature>
<dbReference type="PaxDb" id="3847-GLYMA15G04020.2"/>
<feature type="region of interest" description="Disordered" evidence="1">
    <location>
        <begin position="1"/>
        <end position="20"/>
    </location>
</feature>
<dbReference type="InterPro" id="IPR056605">
    <property type="entry name" value="LTI65_LTI78_N"/>
</dbReference>
<feature type="region of interest" description="Disordered" evidence="1">
    <location>
        <begin position="30"/>
        <end position="71"/>
    </location>
</feature>
<dbReference type="EnsemblPlants" id="KRH10218">
    <property type="protein sequence ID" value="KRH10218"/>
    <property type="gene ID" value="GLYMA_15G035500"/>
</dbReference>
<dbReference type="OMA" id="MMDKVRG"/>
<dbReference type="PANTHER" id="PTHR33836:SF5">
    <property type="entry name" value="EUKARYOTIC RNA POLYMERASE II HEPTAPEPTIDE REPEAT"/>
    <property type="match status" value="1"/>
</dbReference>
<dbReference type="Gramene" id="KRH10218">
    <property type="protein sequence ID" value="KRH10218"/>
    <property type="gene ID" value="GLYMA_15G035500"/>
</dbReference>
<accession>A0A0R0FVM2</accession>
<feature type="compositionally biased region" description="Acidic residues" evidence="1">
    <location>
        <begin position="107"/>
        <end position="117"/>
    </location>
</feature>
<feature type="compositionally biased region" description="Low complexity" evidence="1">
    <location>
        <begin position="279"/>
        <end position="292"/>
    </location>
</feature>
<feature type="compositionally biased region" description="Low complexity" evidence="1">
    <location>
        <begin position="369"/>
        <end position="380"/>
    </location>
</feature>
<evidence type="ECO:0000313" key="5">
    <source>
        <dbReference type="Proteomes" id="UP000008827"/>
    </source>
</evidence>
<evidence type="ECO:0000256" key="1">
    <source>
        <dbReference type="SAM" id="MobiDB-lite"/>
    </source>
</evidence>
<dbReference type="FunCoup" id="A0A0R0FVM2">
    <property type="interactions" value="33"/>
</dbReference>
<sequence>MPLPERSYGHVNTSRSPTAVASVEQFLRATSGGESCRKSPTYSPTSSSPSSPYFERLKNHNSEEDNGLCQKKSVLTKVKERAMKFRYSLSKRRMEDENVTPSWGVSLEDDEEEEEDPEYLGAPMYESELAPEGYKENARQHPRANPVISEKHVLHHTVKLGVEQDSKKSRGPVNARFTTTTQPVTTTSNMTSENIAEKLAPVYAGGSNAANAISSKILASGSTTAPATNMSSQTSLVPSSSMQNSSASLCEKNTCQKSASLRDHFMNQSEKGDGARNVSTMQKSSSLSASMSGNKNITSLKSASVKDYSMNKSEPREDAKTDVSQPQMISKATSPTRTSSNAGVMDKVRGAVNSLFGNEEPSQQYGVKTSTTRTSSQTQQVDQEENRGRILQAN</sequence>